<organism evidence="1">
    <name type="scientific">Eucalyptus grandis</name>
    <name type="common">Flooded gum</name>
    <dbReference type="NCBI Taxonomy" id="71139"/>
    <lineage>
        <taxon>Eukaryota</taxon>
        <taxon>Viridiplantae</taxon>
        <taxon>Streptophyta</taxon>
        <taxon>Embryophyta</taxon>
        <taxon>Tracheophyta</taxon>
        <taxon>Spermatophyta</taxon>
        <taxon>Magnoliopsida</taxon>
        <taxon>eudicotyledons</taxon>
        <taxon>Gunneridae</taxon>
        <taxon>Pentapetalae</taxon>
        <taxon>rosids</taxon>
        <taxon>malvids</taxon>
        <taxon>Myrtales</taxon>
        <taxon>Myrtaceae</taxon>
        <taxon>Myrtoideae</taxon>
        <taxon>Eucalypteae</taxon>
        <taxon>Eucalyptus</taxon>
    </lineage>
</organism>
<name>A0A059B6W8_EUCGR</name>
<accession>A0A059B6W8</accession>
<proteinExistence type="predicted"/>
<dbReference type="Gramene" id="KCW61922">
    <property type="protein sequence ID" value="KCW61922"/>
    <property type="gene ID" value="EUGRSUZ_H04619"/>
</dbReference>
<dbReference type="InParanoid" id="A0A059B6W8"/>
<protein>
    <submittedName>
        <fullName evidence="1">Uncharacterized protein</fullName>
    </submittedName>
</protein>
<dbReference type="AlphaFoldDB" id="A0A059B6W8"/>
<sequence length="87" mass="10365">MLNNVFQGTDYTRVKEMKNLCLLKTHFVALKKKQQNGNEEAKVMFLQILKLPILFLKVVDNWKCENLCETEQLQHGDYLGEYWSKWV</sequence>
<evidence type="ECO:0000313" key="1">
    <source>
        <dbReference type="EMBL" id="KCW61922.1"/>
    </source>
</evidence>
<dbReference type="EMBL" id="KK198760">
    <property type="protein sequence ID" value="KCW61922.1"/>
    <property type="molecule type" value="Genomic_DNA"/>
</dbReference>
<gene>
    <name evidence="1" type="ORF">EUGRSUZ_H04619</name>
</gene>
<reference evidence="1" key="1">
    <citation type="submission" date="2013-07" db="EMBL/GenBank/DDBJ databases">
        <title>The genome of Eucalyptus grandis.</title>
        <authorList>
            <person name="Schmutz J."/>
            <person name="Hayes R."/>
            <person name="Myburg A."/>
            <person name="Tuskan G."/>
            <person name="Grattapaglia D."/>
            <person name="Rokhsar D.S."/>
        </authorList>
    </citation>
    <scope>NUCLEOTIDE SEQUENCE</scope>
    <source>
        <tissue evidence="1">Leaf extractions</tissue>
    </source>
</reference>